<comment type="caution">
    <text evidence="1">The sequence shown here is derived from an EMBL/GenBank/DDBJ whole genome shotgun (WGS) entry which is preliminary data.</text>
</comment>
<protein>
    <recommendedName>
        <fullName evidence="3">ATP-dependent DNA helicase</fullName>
    </recommendedName>
</protein>
<proteinExistence type="predicted"/>
<keyword evidence="2" id="KW-1185">Reference proteome</keyword>
<reference evidence="1" key="1">
    <citation type="submission" date="2020-12" db="EMBL/GenBank/DDBJ databases">
        <title>Metabolic potential, ecology and presence of endohyphal bacteria is reflected in genomic diversity of Mucoromycotina.</title>
        <authorList>
            <person name="Muszewska A."/>
            <person name="Okrasinska A."/>
            <person name="Steczkiewicz K."/>
            <person name="Drgas O."/>
            <person name="Orlowska M."/>
            <person name="Perlinska-Lenart U."/>
            <person name="Aleksandrzak-Piekarczyk T."/>
            <person name="Szatraj K."/>
            <person name="Zielenkiewicz U."/>
            <person name="Pilsyk S."/>
            <person name="Malc E."/>
            <person name="Mieczkowski P."/>
            <person name="Kruszewska J.S."/>
            <person name="Biernat P."/>
            <person name="Pawlowska J."/>
        </authorList>
    </citation>
    <scope>NUCLEOTIDE SEQUENCE</scope>
    <source>
        <strain evidence="1">WA0000017839</strain>
    </source>
</reference>
<dbReference type="AlphaFoldDB" id="A0A8H7UUS0"/>
<dbReference type="PANTHER" id="PTHR23274">
    <property type="entry name" value="DNA HELICASE-RELATED"/>
    <property type="match status" value="1"/>
</dbReference>
<name>A0A8H7UUS0_9FUNG</name>
<dbReference type="InterPro" id="IPR027417">
    <property type="entry name" value="P-loop_NTPase"/>
</dbReference>
<gene>
    <name evidence="1" type="ORF">INT47_005350</name>
</gene>
<dbReference type="EMBL" id="JAEPRD010000267">
    <property type="protein sequence ID" value="KAG2192803.1"/>
    <property type="molecule type" value="Genomic_DNA"/>
</dbReference>
<dbReference type="PANTHER" id="PTHR23274:SF11">
    <property type="entry name" value="ATP-DEPENDENT DNA HELICASE PIF1"/>
    <property type="match status" value="1"/>
</dbReference>
<accession>A0A8H7UUS0</accession>
<evidence type="ECO:0000313" key="1">
    <source>
        <dbReference type="EMBL" id="KAG2192803.1"/>
    </source>
</evidence>
<dbReference type="CDD" id="cd18809">
    <property type="entry name" value="SF1_C_RecD"/>
    <property type="match status" value="1"/>
</dbReference>
<evidence type="ECO:0008006" key="3">
    <source>
        <dbReference type="Google" id="ProtNLM"/>
    </source>
</evidence>
<dbReference type="OrthoDB" id="6621790at2759"/>
<dbReference type="Gene3D" id="3.40.50.300">
    <property type="entry name" value="P-loop containing nucleotide triphosphate hydrolases"/>
    <property type="match status" value="1"/>
</dbReference>
<dbReference type="Proteomes" id="UP000603453">
    <property type="component" value="Unassembled WGS sequence"/>
</dbReference>
<sequence>MTQSDVALLQSRVLWLTEEELNGSKNDETVFPHSGNSALSNSEERPIRLFHTNNMVRNMNSAILANMATEGAVSVSFDRVLGDCTNDAAVKHILDSVATDSVHTVKNLGLMKHLRLQIETRYMITSNLDTSDGLVNGTTGSLQQIDYGTLKGSSGGERKLLRTWIKFDGETSGSILRKKQTSLRSRIRSVLDNWTMIEPVSLQITSNRKTNLRVNRKQFPIVPAEALTNHKSQGGTYKNVVVYDVGKHKMQRSLIYVDCSRATTANGLTLICKNSTFVPPKPLSSEKSSDLYLKMQRQPTVMLNPNFSKLTKKEHFQIIPHNVQSLQAHLIKSQMIQYIFHQISFFLTKLGHY</sequence>
<evidence type="ECO:0000313" key="2">
    <source>
        <dbReference type="Proteomes" id="UP000603453"/>
    </source>
</evidence>
<organism evidence="1 2">
    <name type="scientific">Mucor saturninus</name>
    <dbReference type="NCBI Taxonomy" id="64648"/>
    <lineage>
        <taxon>Eukaryota</taxon>
        <taxon>Fungi</taxon>
        <taxon>Fungi incertae sedis</taxon>
        <taxon>Mucoromycota</taxon>
        <taxon>Mucoromycotina</taxon>
        <taxon>Mucoromycetes</taxon>
        <taxon>Mucorales</taxon>
        <taxon>Mucorineae</taxon>
        <taxon>Mucoraceae</taxon>
        <taxon>Mucor</taxon>
    </lineage>
</organism>
<dbReference type="SUPFAM" id="SSF52540">
    <property type="entry name" value="P-loop containing nucleoside triphosphate hydrolases"/>
    <property type="match status" value="1"/>
</dbReference>